<dbReference type="InterPro" id="IPR012310">
    <property type="entry name" value="DNA_ligase_ATP-dep_cent"/>
</dbReference>
<dbReference type="GO" id="GO:0005524">
    <property type="term" value="F:ATP binding"/>
    <property type="evidence" value="ECO:0007669"/>
    <property type="project" value="InterPro"/>
</dbReference>
<feature type="domain" description="ATP-dependent DNA ligase family profile" evidence="6">
    <location>
        <begin position="168"/>
        <end position="431"/>
    </location>
</feature>
<evidence type="ECO:0000313" key="8">
    <source>
        <dbReference type="Proteomes" id="UP000738325"/>
    </source>
</evidence>
<name>A0A9P6R1H2_9FUNG</name>
<feature type="non-terminal residue" evidence="7">
    <location>
        <position position="439"/>
    </location>
</feature>
<keyword evidence="4" id="KW-0234">DNA repair</keyword>
<reference evidence="7" key="1">
    <citation type="journal article" date="2020" name="Fungal Divers.">
        <title>Resolving the Mortierellaceae phylogeny through synthesis of multi-gene phylogenetics and phylogenomics.</title>
        <authorList>
            <person name="Vandepol N."/>
            <person name="Liber J."/>
            <person name="Desiro A."/>
            <person name="Na H."/>
            <person name="Kennedy M."/>
            <person name="Barry K."/>
            <person name="Grigoriev I.V."/>
            <person name="Miller A.N."/>
            <person name="O'Donnell K."/>
            <person name="Stajich J.E."/>
            <person name="Bonito G."/>
        </authorList>
    </citation>
    <scope>NUCLEOTIDE SEQUENCE</scope>
    <source>
        <strain evidence="7">REB-010B</strain>
    </source>
</reference>
<dbReference type="PANTHER" id="PTHR47810">
    <property type="entry name" value="DNA LIGASE"/>
    <property type="match status" value="1"/>
</dbReference>
<dbReference type="Gene3D" id="3.30.470.30">
    <property type="entry name" value="DNA ligase/mRNA capping enzyme"/>
    <property type="match status" value="1"/>
</dbReference>
<dbReference type="AlphaFoldDB" id="A0A9P6R1H2"/>
<dbReference type="SUPFAM" id="SSF56091">
    <property type="entry name" value="DNA ligase/mRNA capping enzyme, catalytic domain"/>
    <property type="match status" value="1"/>
</dbReference>
<evidence type="ECO:0000313" key="7">
    <source>
        <dbReference type="EMBL" id="KAG0308264.1"/>
    </source>
</evidence>
<organism evidence="7 8">
    <name type="scientific">Dissophora globulifera</name>
    <dbReference type="NCBI Taxonomy" id="979702"/>
    <lineage>
        <taxon>Eukaryota</taxon>
        <taxon>Fungi</taxon>
        <taxon>Fungi incertae sedis</taxon>
        <taxon>Mucoromycota</taxon>
        <taxon>Mortierellomycotina</taxon>
        <taxon>Mortierellomycetes</taxon>
        <taxon>Mortierellales</taxon>
        <taxon>Mortierellaceae</taxon>
        <taxon>Dissophora</taxon>
    </lineage>
</organism>
<evidence type="ECO:0000256" key="3">
    <source>
        <dbReference type="ARBA" id="ARBA00022763"/>
    </source>
</evidence>
<comment type="caution">
    <text evidence="7">The sequence shown here is derived from an EMBL/GenBank/DDBJ whole genome shotgun (WGS) entry which is preliminary data.</text>
</comment>
<proteinExistence type="predicted"/>
<dbReference type="Pfam" id="PF01068">
    <property type="entry name" value="DNA_ligase_A_M"/>
    <property type="match status" value="1"/>
</dbReference>
<dbReference type="Proteomes" id="UP000738325">
    <property type="component" value="Unassembled WGS sequence"/>
</dbReference>
<dbReference type="GO" id="GO:0006260">
    <property type="term" value="P:DNA replication"/>
    <property type="evidence" value="ECO:0007669"/>
    <property type="project" value="UniProtKB-KW"/>
</dbReference>
<sequence length="439" mass="48229">MLAISGHAALDATLLFMHRFCNDNNGDDDKDDAKTSSVTSHDDGGDSYELELERLLATPRSKLFLKIIDKNLKAGCSVKMIQEVYPSLIKNFNVALGHSIEGIHEAKRLFGQQSYKEQEDDIIKDDDDDGSTPVKTKAKRVKKKATTTTTTTAKETTESTGQDVATIPAWYASRKLDGVRCLIRVDRLTGGIETLSRSGRDFETLSVIQDALRELIGREATGKWDEFFKQAIGGGSQLSSAASTTMTTTVEELPDEIIFDGEVCVFDTEPTVLNDDNGKTTNKTKAMTTKKRAEHETIGGGDEGFGHEHFLKAVRFAKRGGPATNATALGSSGDSQDSFEKLLPESEVAVYCIFDCLTSKEFEERKGTRPFSERIKGVAKALALKSNSKAAGHAVNLIKILKQTKVESYEQLEEMVAEGMERGWEGVMLRKDVGYEGKR</sequence>
<accession>A0A9P6R1H2</accession>
<evidence type="ECO:0000256" key="4">
    <source>
        <dbReference type="ARBA" id="ARBA00023204"/>
    </source>
</evidence>
<keyword evidence="2" id="KW-0235">DNA replication</keyword>
<evidence type="ECO:0000256" key="5">
    <source>
        <dbReference type="SAM" id="MobiDB-lite"/>
    </source>
</evidence>
<gene>
    <name evidence="7" type="ORF">BGZ99_001199</name>
</gene>
<feature type="region of interest" description="Disordered" evidence="5">
    <location>
        <begin position="276"/>
        <end position="302"/>
    </location>
</feature>
<dbReference type="EMBL" id="JAAAIP010001290">
    <property type="protein sequence ID" value="KAG0308264.1"/>
    <property type="molecule type" value="Genomic_DNA"/>
</dbReference>
<keyword evidence="1" id="KW-0436">Ligase</keyword>
<dbReference type="GO" id="GO:0006310">
    <property type="term" value="P:DNA recombination"/>
    <property type="evidence" value="ECO:0007669"/>
    <property type="project" value="InterPro"/>
</dbReference>
<dbReference type="GO" id="GO:0006281">
    <property type="term" value="P:DNA repair"/>
    <property type="evidence" value="ECO:0007669"/>
    <property type="project" value="UniProtKB-KW"/>
</dbReference>
<evidence type="ECO:0000256" key="1">
    <source>
        <dbReference type="ARBA" id="ARBA00022598"/>
    </source>
</evidence>
<protein>
    <recommendedName>
        <fullName evidence="6">ATP-dependent DNA ligase family profile domain-containing protein</fullName>
    </recommendedName>
</protein>
<dbReference type="PANTHER" id="PTHR47810:SF1">
    <property type="entry name" value="DNA LIGASE B"/>
    <property type="match status" value="1"/>
</dbReference>
<dbReference type="GO" id="GO:0003910">
    <property type="term" value="F:DNA ligase (ATP) activity"/>
    <property type="evidence" value="ECO:0007669"/>
    <property type="project" value="InterPro"/>
</dbReference>
<evidence type="ECO:0000259" key="6">
    <source>
        <dbReference type="Pfam" id="PF01068"/>
    </source>
</evidence>
<dbReference type="InterPro" id="IPR050326">
    <property type="entry name" value="NAD_dep_DNA_ligaseB"/>
</dbReference>
<keyword evidence="8" id="KW-1185">Reference proteome</keyword>
<evidence type="ECO:0000256" key="2">
    <source>
        <dbReference type="ARBA" id="ARBA00022705"/>
    </source>
</evidence>
<keyword evidence="3" id="KW-0227">DNA damage</keyword>
<dbReference type="OrthoDB" id="411785at2759"/>